<sequence length="95" mass="11041">MKDLPNLATNVISVEKGGGGRNPKVYRYHVARLRQPEQKEPVDNWWIEIENSIKVSTAVKNGMCSSHLFSWSQSGIKYQHHELSELNDELKWYSR</sequence>
<evidence type="ECO:0000313" key="1">
    <source>
        <dbReference type="EMBL" id="GBN86302.1"/>
    </source>
</evidence>
<comment type="caution">
    <text evidence="1">The sequence shown here is derived from an EMBL/GenBank/DDBJ whole genome shotgun (WGS) entry which is preliminary data.</text>
</comment>
<evidence type="ECO:0000313" key="2">
    <source>
        <dbReference type="Proteomes" id="UP000499080"/>
    </source>
</evidence>
<dbReference type="AlphaFoldDB" id="A0A4Y2SDJ6"/>
<dbReference type="Proteomes" id="UP000499080">
    <property type="component" value="Unassembled WGS sequence"/>
</dbReference>
<accession>A0A4Y2SDJ6</accession>
<name>A0A4Y2SDJ6_ARAVE</name>
<dbReference type="EMBL" id="BGPR01021218">
    <property type="protein sequence ID" value="GBN86302.1"/>
    <property type="molecule type" value="Genomic_DNA"/>
</dbReference>
<gene>
    <name evidence="1" type="ORF">AVEN_53786_1</name>
</gene>
<reference evidence="1 2" key="1">
    <citation type="journal article" date="2019" name="Sci. Rep.">
        <title>Orb-weaving spider Araneus ventricosus genome elucidates the spidroin gene catalogue.</title>
        <authorList>
            <person name="Kono N."/>
            <person name="Nakamura H."/>
            <person name="Ohtoshi R."/>
            <person name="Moran D.A.P."/>
            <person name="Shinohara A."/>
            <person name="Yoshida Y."/>
            <person name="Fujiwara M."/>
            <person name="Mori M."/>
            <person name="Tomita M."/>
            <person name="Arakawa K."/>
        </authorList>
    </citation>
    <scope>NUCLEOTIDE SEQUENCE [LARGE SCALE GENOMIC DNA]</scope>
</reference>
<dbReference type="OrthoDB" id="6131287at2759"/>
<protein>
    <submittedName>
        <fullName evidence="1">Uncharacterized protein</fullName>
    </submittedName>
</protein>
<proteinExistence type="predicted"/>
<keyword evidence="2" id="KW-1185">Reference proteome</keyword>
<organism evidence="1 2">
    <name type="scientific">Araneus ventricosus</name>
    <name type="common">Orbweaver spider</name>
    <name type="synonym">Epeira ventricosa</name>
    <dbReference type="NCBI Taxonomy" id="182803"/>
    <lineage>
        <taxon>Eukaryota</taxon>
        <taxon>Metazoa</taxon>
        <taxon>Ecdysozoa</taxon>
        <taxon>Arthropoda</taxon>
        <taxon>Chelicerata</taxon>
        <taxon>Arachnida</taxon>
        <taxon>Araneae</taxon>
        <taxon>Araneomorphae</taxon>
        <taxon>Entelegynae</taxon>
        <taxon>Araneoidea</taxon>
        <taxon>Araneidae</taxon>
        <taxon>Araneus</taxon>
    </lineage>
</organism>